<evidence type="ECO:0000313" key="1">
    <source>
        <dbReference type="EMBL" id="NIK72572.1"/>
    </source>
</evidence>
<organism evidence="1 2">
    <name type="scientific">Thermonema lapsum</name>
    <dbReference type="NCBI Taxonomy" id="28195"/>
    <lineage>
        <taxon>Bacteria</taxon>
        <taxon>Pseudomonadati</taxon>
        <taxon>Bacteroidota</taxon>
        <taxon>Cytophagia</taxon>
        <taxon>Cytophagales</taxon>
        <taxon>Thermonemataceae</taxon>
        <taxon>Thermonema</taxon>
    </lineage>
</organism>
<comment type="caution">
    <text evidence="1">The sequence shown here is derived from an EMBL/GenBank/DDBJ whole genome shotgun (WGS) entry which is preliminary data.</text>
</comment>
<name>A0A846MMB5_9BACT</name>
<reference evidence="1 2" key="1">
    <citation type="submission" date="2020-03" db="EMBL/GenBank/DDBJ databases">
        <title>Genomic Encyclopedia of Type Strains, Phase IV (KMG-IV): sequencing the most valuable type-strain genomes for metagenomic binning, comparative biology and taxonomic classification.</title>
        <authorList>
            <person name="Goeker M."/>
        </authorList>
    </citation>
    <scope>NUCLEOTIDE SEQUENCE [LARGE SCALE GENOMIC DNA]</scope>
    <source>
        <strain evidence="1 2">DSM 5718</strain>
    </source>
</reference>
<keyword evidence="2" id="KW-1185">Reference proteome</keyword>
<accession>A0A846MMB5</accession>
<dbReference type="AlphaFoldDB" id="A0A846MMB5"/>
<dbReference type="RefSeq" id="WP_166917896.1">
    <property type="nucleotide sequence ID" value="NZ_JAASRN010000001.1"/>
</dbReference>
<gene>
    <name evidence="1" type="ORF">FHS56_000058</name>
</gene>
<proteinExistence type="predicted"/>
<evidence type="ECO:0000313" key="2">
    <source>
        <dbReference type="Proteomes" id="UP000537126"/>
    </source>
</evidence>
<dbReference type="EMBL" id="JAASRN010000001">
    <property type="protein sequence ID" value="NIK72572.1"/>
    <property type="molecule type" value="Genomic_DNA"/>
</dbReference>
<dbReference type="Proteomes" id="UP000537126">
    <property type="component" value="Unassembled WGS sequence"/>
</dbReference>
<sequence length="1141" mass="133771">MFFHRIATALLISLWMLLYSATLSWAQERCRWVATRDTLTLDSLPVLPQSIRLDTPVEGLSFHFDSHSRKLYFLQVPPHLDSVRICYRVVLLPLYESYAKRPSTLIDSIGFFRPLTETPSLPANSLALLGGDSLYTSGVIARGISVGSNNIAQFNSTLNLQIEGKLSEQVQLRASITDRQLPYEPDGNTQQIQDFDNILIEFIHQNGSLQLGDVVLSENEDYFLRFKRNVQGGYLQANYSIDKHHTKTKAAFSIAKGKFHSAFLQPIEGVLGPYRLRGAQNERFILILAGSEKVYLDGKLLERGFDRDYVIDYNQAEITFNPHIVITRFSRIRIDYQYTDRTYSRLTGFVQQSWQSPRSHTRLSYYIETDNPNQPLLFNLRPQDKELLSMIGDQSERAFISTADTVEFSPELVLYKKIDTLTASGLYEGVFVYTTEATSPVYRVRFSEVGPNQGNYVLSTTLANGQVFRWVEPKDGIPQGNYAPVTLVRLPEKRSMWHLHHSQQLSERHHLDIDLAHSLTDRNLYSSLDDDDNTGHAMRLHYRIEHPVADSLRRHVSGFTYEYNSPSFSFIDRFRPVEFNRDWSLPYDTTRLNQQLEHIVGGYSRFEGQHSNYYAELNYRRRGKQLEGWQSRARWQSEWKKWTFEQQLFGLYALLYADSTEAERLSRWWRSYSRLQYKGKHLQPALIADLDHNQVVQSRNDSVIFSAMYYQAFSGLLQSPDNSRYHWQLMHTYREDYRPTAGQMRPFTYANTTQADIRLRGERQEIEALLTYRHLLYADSLQDEKNWAVRLRGESRSRQKNIQQRLVYQHGSGRELKRIFAFIQVPTGQGTHTWRDDNGDGIAQLNEFYLAFNPDEKNYIKVFTPTDEYVTAYSSDWFYRLQWQFPANSRLQALSGLSNWQLNQKVTQNDGLSRWLPFLSPAEEALLSRRELLRNTLFWHRSHPVYGFTLNQWQSNQRQLLTQGYEKRREDNYEASIRWQWHPHWQLVLSGALKEVDNRSDVFVNRNFSYSVRRVEIENTWQPSAKWRLRPLFIYQQKEGSEHTQARWYEAKLDMQWSNYPYFNLQGQISFISLAFWGTKENTPLAYELLESLTAGNNWRWQLQWQQKLSNGLQLTFSYQGRKVADSRVIHFGNVRAALLF</sequence>
<protein>
    <submittedName>
        <fullName evidence="1">Uncharacterized protein</fullName>
    </submittedName>
</protein>